<proteinExistence type="predicted"/>
<gene>
    <name evidence="1" type="ORF">SAMN05660874_05683</name>
</gene>
<dbReference type="RefSeq" id="WP_093424367.1">
    <property type="nucleotide sequence ID" value="NZ_FOZX01000018.1"/>
</dbReference>
<dbReference type="AlphaFoldDB" id="A0A1I6V7V3"/>
<keyword evidence="2" id="KW-1185">Reference proteome</keyword>
<dbReference type="OrthoDB" id="5193947at2"/>
<evidence type="ECO:0000313" key="2">
    <source>
        <dbReference type="Proteomes" id="UP000198852"/>
    </source>
</evidence>
<reference evidence="2" key="1">
    <citation type="submission" date="2016-10" db="EMBL/GenBank/DDBJ databases">
        <authorList>
            <person name="Varghese N."/>
            <person name="Submissions S."/>
        </authorList>
    </citation>
    <scope>NUCLEOTIDE SEQUENCE [LARGE SCALE GENOMIC DNA]</scope>
    <source>
        <strain evidence="2">DSM 44771</strain>
    </source>
</reference>
<name>A0A1I6V7V3_9PSEU</name>
<dbReference type="EMBL" id="FOZX01000018">
    <property type="protein sequence ID" value="SFT09730.1"/>
    <property type="molecule type" value="Genomic_DNA"/>
</dbReference>
<evidence type="ECO:0000313" key="1">
    <source>
        <dbReference type="EMBL" id="SFT09730.1"/>
    </source>
</evidence>
<sequence length="68" mass="7521">MAYADPLVPSVRLGETTLRADEAPETRRWDLVIVHTPHPGAPTSWLSGQNAVLDTTYRLDPALRCAHL</sequence>
<dbReference type="Proteomes" id="UP000198852">
    <property type="component" value="Unassembled WGS sequence"/>
</dbReference>
<accession>A0A1I6V7V3</accession>
<protein>
    <submittedName>
        <fullName evidence="1">Uncharacterized protein</fullName>
    </submittedName>
</protein>
<dbReference type="STRING" id="95161.SAMN05660874_05683"/>
<organism evidence="1 2">
    <name type="scientific">Saccharopolyspora flava</name>
    <dbReference type="NCBI Taxonomy" id="95161"/>
    <lineage>
        <taxon>Bacteria</taxon>
        <taxon>Bacillati</taxon>
        <taxon>Actinomycetota</taxon>
        <taxon>Actinomycetes</taxon>
        <taxon>Pseudonocardiales</taxon>
        <taxon>Pseudonocardiaceae</taxon>
        <taxon>Saccharopolyspora</taxon>
    </lineage>
</organism>